<dbReference type="InterPro" id="IPR004360">
    <property type="entry name" value="Glyas_Fos-R_dOase_dom"/>
</dbReference>
<organism evidence="2 3">
    <name type="scientific">Methylococcus capsulatus</name>
    <dbReference type="NCBI Taxonomy" id="414"/>
    <lineage>
        <taxon>Bacteria</taxon>
        <taxon>Pseudomonadati</taxon>
        <taxon>Pseudomonadota</taxon>
        <taxon>Gammaproteobacteria</taxon>
        <taxon>Methylococcales</taxon>
        <taxon>Methylococcaceae</taxon>
        <taxon>Methylococcus</taxon>
    </lineage>
</organism>
<sequence>MRIALNSLFLDEQHKVLRFHTDVLGLVNKQSIPLKELRGLTVVSPEGPDDLELVLEQNAKRRPEGNRRHFPNRGIPVTAFAVDDTNQEYERLASCGVKFTTEPTGLDSVTIAIVAGTGGNLVQICQG</sequence>
<evidence type="ECO:0000259" key="1">
    <source>
        <dbReference type="PROSITE" id="PS51819"/>
    </source>
</evidence>
<accession>A0ABZ2F347</accession>
<dbReference type="InterPro" id="IPR037523">
    <property type="entry name" value="VOC_core"/>
</dbReference>
<reference evidence="2 3" key="1">
    <citation type="submission" date="2022-09" db="EMBL/GenBank/DDBJ databases">
        <authorList>
            <person name="Giprobiosintez L."/>
        </authorList>
    </citation>
    <scope>NUCLEOTIDE SEQUENCE [LARGE SCALE GENOMIC DNA]</scope>
    <source>
        <strain evidence="3">VKPM-B-12549 (GBS-15)</strain>
    </source>
</reference>
<dbReference type="EMBL" id="CP104311">
    <property type="protein sequence ID" value="WWF00829.1"/>
    <property type="molecule type" value="Genomic_DNA"/>
</dbReference>
<dbReference type="SUPFAM" id="SSF54593">
    <property type="entry name" value="Glyoxalase/Bleomycin resistance protein/Dihydroxybiphenyl dioxygenase"/>
    <property type="match status" value="1"/>
</dbReference>
<protein>
    <submittedName>
        <fullName evidence="2">VOC family protein</fullName>
    </submittedName>
</protein>
<dbReference type="Pfam" id="PF00903">
    <property type="entry name" value="Glyoxalase"/>
    <property type="match status" value="1"/>
</dbReference>
<dbReference type="PROSITE" id="PS51819">
    <property type="entry name" value="VOC"/>
    <property type="match status" value="1"/>
</dbReference>
<dbReference type="Proteomes" id="UP001359308">
    <property type="component" value="Chromosome"/>
</dbReference>
<dbReference type="Gene3D" id="3.10.180.10">
    <property type="entry name" value="2,3-Dihydroxybiphenyl 1,2-Dioxygenase, domain 1"/>
    <property type="match status" value="1"/>
</dbReference>
<dbReference type="InterPro" id="IPR029068">
    <property type="entry name" value="Glyas_Bleomycin-R_OHBP_Dase"/>
</dbReference>
<evidence type="ECO:0000313" key="3">
    <source>
        <dbReference type="Proteomes" id="UP001359308"/>
    </source>
</evidence>
<proteinExistence type="predicted"/>
<name>A0ABZ2F347_METCP</name>
<keyword evidence="3" id="KW-1185">Reference proteome</keyword>
<gene>
    <name evidence="2" type="ORF">N4J17_10090</name>
</gene>
<dbReference type="PANTHER" id="PTHR36437:SF2">
    <property type="entry name" value="GLYOXALASE_BLEOMYCIN RESISTANCE PROTEIN_DIOXYGENASE"/>
    <property type="match status" value="1"/>
</dbReference>
<dbReference type="RefSeq" id="WP_198324109.1">
    <property type="nucleotide sequence ID" value="NZ_CP104311.1"/>
</dbReference>
<dbReference type="PANTHER" id="PTHR36437">
    <property type="entry name" value="GLYOXALASE/BLEOMYCIN RESISTANCE PROTEIN/DIOXYGENASE"/>
    <property type="match status" value="1"/>
</dbReference>
<feature type="domain" description="VOC" evidence="1">
    <location>
        <begin position="2"/>
        <end position="127"/>
    </location>
</feature>
<evidence type="ECO:0000313" key="2">
    <source>
        <dbReference type="EMBL" id="WWF00829.1"/>
    </source>
</evidence>